<evidence type="ECO:0000313" key="3">
    <source>
        <dbReference type="EMBL" id="MBE9663914.1"/>
    </source>
</evidence>
<sequence>MNTKPCPFKNSTLILSIILGMLLFVTQNALAQQSVKLTLKLGGNVDLLCTYIKPGKFMMGSPENDTLADKIERPQHEVAIDRAFYMGIYPITIKQFKVFVQETGYRTVAETDGIGGHGYSEANRKFEGLFPQYNWQHPGWEQSDEHPVVNISWIDANKFCEWASARTGKKISLPTEEEWEYACRAGTTTLFFTGDDPNSLKGYANISDDALRDKLQQEQKPDRTFPFNDGFPFTSPVGSFKPNPWGLYDMTGNVWQICDGTLPGSTPNQVAGHVAKGGSYNAYPEFARSAVRGRIKASSKYGYFGFRVVVK</sequence>
<dbReference type="Pfam" id="PF03781">
    <property type="entry name" value="FGE-sulfatase"/>
    <property type="match status" value="1"/>
</dbReference>
<dbReference type="InterPro" id="IPR005532">
    <property type="entry name" value="SUMF_dom"/>
</dbReference>
<dbReference type="InterPro" id="IPR042095">
    <property type="entry name" value="SUMF_sf"/>
</dbReference>
<dbReference type="RefSeq" id="WP_194113163.1">
    <property type="nucleotide sequence ID" value="NZ_JADFFL010000008.1"/>
</dbReference>
<keyword evidence="1" id="KW-0732">Signal</keyword>
<dbReference type="GO" id="GO:0120147">
    <property type="term" value="F:formylglycine-generating oxidase activity"/>
    <property type="evidence" value="ECO:0007669"/>
    <property type="project" value="TreeGrafter"/>
</dbReference>
<feature type="signal peptide" evidence="1">
    <location>
        <begin position="1"/>
        <end position="31"/>
    </location>
</feature>
<feature type="chain" id="PRO_5037483281" evidence="1">
    <location>
        <begin position="32"/>
        <end position="311"/>
    </location>
</feature>
<dbReference type="PANTHER" id="PTHR23150">
    <property type="entry name" value="SULFATASE MODIFYING FACTOR 1, 2"/>
    <property type="match status" value="1"/>
</dbReference>
<dbReference type="PANTHER" id="PTHR23150:SF19">
    <property type="entry name" value="FORMYLGLYCINE-GENERATING ENZYME"/>
    <property type="match status" value="1"/>
</dbReference>
<reference evidence="3" key="1">
    <citation type="submission" date="2020-10" db="EMBL/GenBank/DDBJ databases">
        <title>Mucilaginibacter mali sp. nov., isolated from rhizosphere soil of apple orchard.</title>
        <authorList>
            <person name="Lee J.-S."/>
            <person name="Kim H.S."/>
            <person name="Kim J.-S."/>
        </authorList>
    </citation>
    <scope>NUCLEOTIDE SEQUENCE</scope>
    <source>
        <strain evidence="3">KCTC 22746</strain>
    </source>
</reference>
<dbReference type="InterPro" id="IPR051043">
    <property type="entry name" value="Sulfatase_Mod_Factor_Kinase"/>
</dbReference>
<feature type="domain" description="Sulfatase-modifying factor enzyme-like" evidence="2">
    <location>
        <begin position="52"/>
        <end position="309"/>
    </location>
</feature>
<dbReference type="Gene3D" id="3.90.1580.10">
    <property type="entry name" value="paralog of FGE (formylglycine-generating enzyme)"/>
    <property type="match status" value="1"/>
</dbReference>
<dbReference type="AlphaFoldDB" id="A0A929L3Q6"/>
<dbReference type="EMBL" id="JADFFL010000008">
    <property type="protein sequence ID" value="MBE9663914.1"/>
    <property type="molecule type" value="Genomic_DNA"/>
</dbReference>
<organism evidence="3 4">
    <name type="scientific">Mucilaginibacter myungsuensis</name>
    <dbReference type="NCBI Taxonomy" id="649104"/>
    <lineage>
        <taxon>Bacteria</taxon>
        <taxon>Pseudomonadati</taxon>
        <taxon>Bacteroidota</taxon>
        <taxon>Sphingobacteriia</taxon>
        <taxon>Sphingobacteriales</taxon>
        <taxon>Sphingobacteriaceae</taxon>
        <taxon>Mucilaginibacter</taxon>
    </lineage>
</organism>
<evidence type="ECO:0000259" key="2">
    <source>
        <dbReference type="Pfam" id="PF03781"/>
    </source>
</evidence>
<dbReference type="SUPFAM" id="SSF56436">
    <property type="entry name" value="C-type lectin-like"/>
    <property type="match status" value="1"/>
</dbReference>
<name>A0A929L3Q6_9SPHI</name>
<dbReference type="Proteomes" id="UP000622475">
    <property type="component" value="Unassembled WGS sequence"/>
</dbReference>
<accession>A0A929L3Q6</accession>
<dbReference type="InterPro" id="IPR016187">
    <property type="entry name" value="CTDL_fold"/>
</dbReference>
<evidence type="ECO:0000256" key="1">
    <source>
        <dbReference type="SAM" id="SignalP"/>
    </source>
</evidence>
<comment type="caution">
    <text evidence="3">The sequence shown here is derived from an EMBL/GenBank/DDBJ whole genome shotgun (WGS) entry which is preliminary data.</text>
</comment>
<proteinExistence type="predicted"/>
<gene>
    <name evidence="3" type="ORF">IRJ16_18670</name>
</gene>
<evidence type="ECO:0000313" key="4">
    <source>
        <dbReference type="Proteomes" id="UP000622475"/>
    </source>
</evidence>
<keyword evidence="4" id="KW-1185">Reference proteome</keyword>
<protein>
    <submittedName>
        <fullName evidence="3">Formylglycine-generating enzyme family protein</fullName>
    </submittedName>
</protein>